<dbReference type="AlphaFoldDB" id="A0A7W7P2A4"/>
<sequence length="185" mass="20289">MKRLLLALMLVPSLSMAATVQIKTVVERNGKPIAEASVQVAEDMENFMSIQFEGGSVGFQTALHRATYEDALFYQRITYCGADKPGQKCSPLTPYKGSKTVPFATPAIETIKYISANGKVEQIKVTTSVVPVSPNQAEIEGKIRKQRALLESLTRRAEKSEQAERKALDDIAAQDAAAETQQQKK</sequence>
<name>A0A7W7P2A4_PSENT</name>
<evidence type="ECO:0000256" key="1">
    <source>
        <dbReference type="SAM" id="MobiDB-lite"/>
    </source>
</evidence>
<feature type="region of interest" description="Disordered" evidence="1">
    <location>
        <begin position="158"/>
        <end position="185"/>
    </location>
</feature>
<evidence type="ECO:0000256" key="2">
    <source>
        <dbReference type="SAM" id="SignalP"/>
    </source>
</evidence>
<accession>A0A7W7P2A4</accession>
<feature type="compositionally biased region" description="Basic and acidic residues" evidence="1">
    <location>
        <begin position="158"/>
        <end position="169"/>
    </location>
</feature>
<proteinExistence type="predicted"/>
<keyword evidence="2" id="KW-0732">Signal</keyword>
<protein>
    <submittedName>
        <fullName evidence="3">Uncharacterized protein</fullName>
    </submittedName>
</protein>
<comment type="caution">
    <text evidence="3">The sequence shown here is derived from an EMBL/GenBank/DDBJ whole genome shotgun (WGS) entry which is preliminary data.</text>
</comment>
<feature type="signal peptide" evidence="2">
    <location>
        <begin position="1"/>
        <end position="17"/>
    </location>
</feature>
<feature type="chain" id="PRO_5030781182" evidence="2">
    <location>
        <begin position="18"/>
        <end position="185"/>
    </location>
</feature>
<reference evidence="3 4" key="1">
    <citation type="submission" date="2020-08" db="EMBL/GenBank/DDBJ databases">
        <title>Functional genomics of gut bacteria from endangered species of beetles.</title>
        <authorList>
            <person name="Carlos-Shanley C."/>
        </authorList>
    </citation>
    <scope>NUCLEOTIDE SEQUENCE [LARGE SCALE GENOMIC DNA]</scope>
    <source>
        <strain evidence="3 4">S00179</strain>
    </source>
</reference>
<dbReference type="RefSeq" id="WP_184592816.1">
    <property type="nucleotide sequence ID" value="NZ_JACHLI010000018.1"/>
</dbReference>
<evidence type="ECO:0000313" key="3">
    <source>
        <dbReference type="EMBL" id="MBB4865386.1"/>
    </source>
</evidence>
<evidence type="ECO:0000313" key="4">
    <source>
        <dbReference type="Proteomes" id="UP000566995"/>
    </source>
</evidence>
<gene>
    <name evidence="3" type="ORF">HNP46_004267</name>
</gene>
<organism evidence="3 4">
    <name type="scientific">Pseudomonas nitroreducens</name>
    <dbReference type="NCBI Taxonomy" id="46680"/>
    <lineage>
        <taxon>Bacteria</taxon>
        <taxon>Pseudomonadati</taxon>
        <taxon>Pseudomonadota</taxon>
        <taxon>Gammaproteobacteria</taxon>
        <taxon>Pseudomonadales</taxon>
        <taxon>Pseudomonadaceae</taxon>
        <taxon>Pseudomonas</taxon>
    </lineage>
</organism>
<dbReference type="EMBL" id="JACHLI010000018">
    <property type="protein sequence ID" value="MBB4865386.1"/>
    <property type="molecule type" value="Genomic_DNA"/>
</dbReference>
<feature type="compositionally biased region" description="Low complexity" evidence="1">
    <location>
        <begin position="170"/>
        <end position="185"/>
    </location>
</feature>
<dbReference type="Proteomes" id="UP000566995">
    <property type="component" value="Unassembled WGS sequence"/>
</dbReference>